<dbReference type="Proteomes" id="UP000006565">
    <property type="component" value="Chromosome"/>
</dbReference>
<dbReference type="Pfam" id="PF13412">
    <property type="entry name" value="HTH_24"/>
    <property type="match status" value="1"/>
</dbReference>
<protein>
    <submittedName>
        <fullName evidence="2">Transcriptional regulator, MarR family</fullName>
    </submittedName>
</protein>
<reference evidence="2 3" key="1">
    <citation type="journal article" date="2010" name="Stand. Genomic Sci.">
        <title>Complete genome sequence of Methanoplanus petrolearius type strain (SEBR 4847).</title>
        <authorList>
            <person name="Brambilla E."/>
            <person name="Djao O.D."/>
            <person name="Daligault H."/>
            <person name="Lapidus A."/>
            <person name="Lucas S."/>
            <person name="Hammon N."/>
            <person name="Nolan M."/>
            <person name="Tice H."/>
            <person name="Cheng J.F."/>
            <person name="Han C."/>
            <person name="Tapia R."/>
            <person name="Goodwin L."/>
            <person name="Pitluck S."/>
            <person name="Liolios K."/>
            <person name="Ivanova N."/>
            <person name="Mavromatis K."/>
            <person name="Mikhailova N."/>
            <person name="Pati A."/>
            <person name="Chen A."/>
            <person name="Palaniappan K."/>
            <person name="Land M."/>
            <person name="Hauser L."/>
            <person name="Chang Y.J."/>
            <person name="Jeffries C.D."/>
            <person name="Rohde M."/>
            <person name="Spring S."/>
            <person name="Sikorski J."/>
            <person name="Goker M."/>
            <person name="Woyke T."/>
            <person name="Bristow J."/>
            <person name="Eisen J.A."/>
            <person name="Markowitz V."/>
            <person name="Hugenholtz P."/>
            <person name="Kyrpides N.C."/>
            <person name="Klenk H.P."/>
        </authorList>
    </citation>
    <scope>NUCLEOTIDE SEQUENCE [LARGE SCALE GENOMIC DNA]</scope>
    <source>
        <strain evidence="3">DSM 11571 / OCM 486 / SEBR 4847</strain>
    </source>
</reference>
<sequence precursor="true">MKYQGAAIAVVLILILAYAHQATIYSNIIVTPSEEPPDLLREDNVHVLNWWEVSPRHYFVLLISLYSPFLIPLAAIVTVLAGLSFGIRQIEKKNILENEWREDIFRLITENPGITQIEVEHMAEINRSSLRYHLKMLMREEKIVSIKASKKIHYFENHNGYIPEAQVAKTILDSPAAKNIFRYIYTNPGCTQKDLAEYMNLSCSTISWHIERLSSGNLVNIQKESNFNHYYAENNFEMDAAFL</sequence>
<evidence type="ECO:0000313" key="2">
    <source>
        <dbReference type="EMBL" id="ADN35157.1"/>
    </source>
</evidence>
<dbReference type="STRING" id="679926.Mpet_0383"/>
<dbReference type="HOGENOM" id="CLU_084118_0_0_2"/>
<proteinExistence type="predicted"/>
<dbReference type="RefSeq" id="WP_013328335.1">
    <property type="nucleotide sequence ID" value="NC_014507.1"/>
</dbReference>
<dbReference type="AlphaFoldDB" id="E1RGE6"/>
<accession>E1RGE6</accession>
<dbReference type="InterPro" id="IPR036390">
    <property type="entry name" value="WH_DNA-bd_sf"/>
</dbReference>
<dbReference type="PANTHER" id="PTHR36216:SF1">
    <property type="entry name" value="HTH ARSR-TYPE DOMAIN-CONTAINING PROTEIN"/>
    <property type="match status" value="1"/>
</dbReference>
<evidence type="ECO:0000256" key="1">
    <source>
        <dbReference type="SAM" id="Phobius"/>
    </source>
</evidence>
<evidence type="ECO:0000313" key="3">
    <source>
        <dbReference type="Proteomes" id="UP000006565"/>
    </source>
</evidence>
<organism evidence="2 3">
    <name type="scientific">Methanolacinia petrolearia (strain DSM 11571 / OCM 486 / SEBR 4847)</name>
    <name type="common">Methanoplanus petrolearius</name>
    <dbReference type="NCBI Taxonomy" id="679926"/>
    <lineage>
        <taxon>Archaea</taxon>
        <taxon>Methanobacteriati</taxon>
        <taxon>Methanobacteriota</taxon>
        <taxon>Stenosarchaea group</taxon>
        <taxon>Methanomicrobia</taxon>
        <taxon>Methanomicrobiales</taxon>
        <taxon>Methanomicrobiaceae</taxon>
        <taxon>Methanolacinia</taxon>
    </lineage>
</organism>
<feature type="transmembrane region" description="Helical" evidence="1">
    <location>
        <begin position="58"/>
        <end position="83"/>
    </location>
</feature>
<dbReference type="CDD" id="cd00090">
    <property type="entry name" value="HTH_ARSR"/>
    <property type="match status" value="1"/>
</dbReference>
<gene>
    <name evidence="2" type="ordered locus">Mpet_0383</name>
</gene>
<dbReference type="OrthoDB" id="28610at2157"/>
<dbReference type="KEGG" id="mpi:Mpet_0383"/>
<keyword evidence="1" id="KW-0472">Membrane</keyword>
<dbReference type="eggNOG" id="arCOG02611">
    <property type="taxonomic scope" value="Archaea"/>
</dbReference>
<dbReference type="GeneID" id="9742827"/>
<keyword evidence="1" id="KW-0812">Transmembrane</keyword>
<dbReference type="InterPro" id="IPR011991">
    <property type="entry name" value="ArsR-like_HTH"/>
</dbReference>
<dbReference type="InterPro" id="IPR036388">
    <property type="entry name" value="WH-like_DNA-bd_sf"/>
</dbReference>
<dbReference type="Gene3D" id="1.10.10.10">
    <property type="entry name" value="Winged helix-like DNA-binding domain superfamily/Winged helix DNA-binding domain"/>
    <property type="match status" value="2"/>
</dbReference>
<dbReference type="SUPFAM" id="SSF46785">
    <property type="entry name" value="Winged helix' DNA-binding domain"/>
    <property type="match status" value="2"/>
</dbReference>
<dbReference type="EMBL" id="CP002117">
    <property type="protein sequence ID" value="ADN35157.1"/>
    <property type="molecule type" value="Genomic_DNA"/>
</dbReference>
<keyword evidence="1" id="KW-1133">Transmembrane helix</keyword>
<keyword evidence="3" id="KW-1185">Reference proteome</keyword>
<name>E1RGE6_METP4</name>
<dbReference type="PANTHER" id="PTHR36216">
    <property type="entry name" value="TRANSCRIPTIONAL REGULATOR, TRMB"/>
    <property type="match status" value="1"/>
</dbReference>